<evidence type="ECO:0000256" key="2">
    <source>
        <dbReference type="SAM" id="SignalP"/>
    </source>
</evidence>
<dbReference type="NCBIfam" id="TIGR00787">
    <property type="entry name" value="dctP"/>
    <property type="match status" value="1"/>
</dbReference>
<name>A0AAP4TUY6_9GAMM</name>
<reference evidence="3" key="1">
    <citation type="submission" date="2023-07" db="EMBL/GenBank/DDBJ databases">
        <title>Genome content predicts the carbon catabolic preferences of heterotrophic bacteria.</title>
        <authorList>
            <person name="Gralka M."/>
        </authorList>
    </citation>
    <scope>NUCLEOTIDE SEQUENCE</scope>
    <source>
        <strain evidence="3">C2R13</strain>
    </source>
</reference>
<comment type="caution">
    <text evidence="3">The sequence shown here is derived from an EMBL/GenBank/DDBJ whole genome shotgun (WGS) entry which is preliminary data.</text>
</comment>
<feature type="signal peptide" evidence="2">
    <location>
        <begin position="1"/>
        <end position="41"/>
    </location>
</feature>
<dbReference type="GO" id="GO:0030246">
    <property type="term" value="F:carbohydrate binding"/>
    <property type="evidence" value="ECO:0007669"/>
    <property type="project" value="TreeGrafter"/>
</dbReference>
<dbReference type="GO" id="GO:0055085">
    <property type="term" value="P:transmembrane transport"/>
    <property type="evidence" value="ECO:0007669"/>
    <property type="project" value="InterPro"/>
</dbReference>
<dbReference type="Proteomes" id="UP001170481">
    <property type="component" value="Unassembled WGS sequence"/>
</dbReference>
<keyword evidence="1 2" id="KW-0732">Signal</keyword>
<dbReference type="CDD" id="cd13679">
    <property type="entry name" value="PBP2_TRAP_YiaO_like"/>
    <property type="match status" value="1"/>
</dbReference>
<accession>A0AAP4TUY6</accession>
<proteinExistence type="predicted"/>
<dbReference type="EMBL" id="JAUORK010000002">
    <property type="protein sequence ID" value="MDO6670815.1"/>
    <property type="molecule type" value="Genomic_DNA"/>
</dbReference>
<gene>
    <name evidence="3" type="ORF">Q4535_01665</name>
</gene>
<dbReference type="Pfam" id="PF03480">
    <property type="entry name" value="DctP"/>
    <property type="match status" value="1"/>
</dbReference>
<dbReference type="AlphaFoldDB" id="A0AAP4TUY6"/>
<organism evidence="3 4">
    <name type="scientific">Cobetia amphilecti</name>
    <dbReference type="NCBI Taxonomy" id="1055104"/>
    <lineage>
        <taxon>Bacteria</taxon>
        <taxon>Pseudomonadati</taxon>
        <taxon>Pseudomonadota</taxon>
        <taxon>Gammaproteobacteria</taxon>
        <taxon>Oceanospirillales</taxon>
        <taxon>Halomonadaceae</taxon>
        <taxon>Cobetia</taxon>
    </lineage>
</organism>
<dbReference type="InterPro" id="IPR004682">
    <property type="entry name" value="TRAP_DctP"/>
</dbReference>
<dbReference type="InterPro" id="IPR018389">
    <property type="entry name" value="DctP_fam"/>
</dbReference>
<dbReference type="PANTHER" id="PTHR33376:SF2">
    <property type="entry name" value="DICARBOXYLATE-BINDING PERIPLASMIC PROTEIN"/>
    <property type="match status" value="1"/>
</dbReference>
<protein>
    <submittedName>
        <fullName evidence="3">TRAP transporter substrate-binding protein</fullName>
    </submittedName>
</protein>
<dbReference type="Gene3D" id="3.40.190.170">
    <property type="entry name" value="Bacterial extracellular solute-binding protein, family 7"/>
    <property type="match status" value="1"/>
</dbReference>
<dbReference type="PIRSF" id="PIRSF006470">
    <property type="entry name" value="DctB"/>
    <property type="match status" value="1"/>
</dbReference>
<evidence type="ECO:0000313" key="4">
    <source>
        <dbReference type="Proteomes" id="UP001170481"/>
    </source>
</evidence>
<sequence>MLTRHVLSNKALINKALLKTGLLKTVSALGLMLTFATTAHAEITARMGTSLPDGHPQTLGAKKFAQLIEERSDGEITVKVFSNGILGNDVNMTSMLQSGTLDFTVPSTATLSSLNPDFNIVSLPFQFDDSAHADAVLDGEAGRALLASLDDKQLVALEYWENGFRHMTNSRRPIETLEDIEGLKIRTMQNALYIDLFNRLGANAVPMSVNELFTAMETRTVDGQENPYTVIDAKRFFEVQKYLSRTAHAYDALVLVASAGFMQSLDEAQRQMVREAAREATLYQREQSRALNEELLSALEKKMAVNVVADSERQRMREALAPVIQQHTQALDADVVTQFQTALADAR</sequence>
<evidence type="ECO:0000313" key="3">
    <source>
        <dbReference type="EMBL" id="MDO6670815.1"/>
    </source>
</evidence>
<dbReference type="InterPro" id="IPR038404">
    <property type="entry name" value="TRAP_DctP_sf"/>
</dbReference>
<dbReference type="RefSeq" id="WP_303592696.1">
    <property type="nucleotide sequence ID" value="NZ_JAUORK010000002.1"/>
</dbReference>
<dbReference type="PANTHER" id="PTHR33376">
    <property type="match status" value="1"/>
</dbReference>
<dbReference type="NCBIfam" id="NF037995">
    <property type="entry name" value="TRAP_S1"/>
    <property type="match status" value="1"/>
</dbReference>
<feature type="chain" id="PRO_5042816171" evidence="2">
    <location>
        <begin position="42"/>
        <end position="347"/>
    </location>
</feature>
<evidence type="ECO:0000256" key="1">
    <source>
        <dbReference type="ARBA" id="ARBA00022729"/>
    </source>
</evidence>
<dbReference type="GO" id="GO:0030288">
    <property type="term" value="C:outer membrane-bounded periplasmic space"/>
    <property type="evidence" value="ECO:0007669"/>
    <property type="project" value="InterPro"/>
</dbReference>